<dbReference type="Proteomes" id="UP000734511">
    <property type="component" value="Unassembled WGS sequence"/>
</dbReference>
<protein>
    <submittedName>
        <fullName evidence="2">Uncharacterized protein</fullName>
    </submittedName>
</protein>
<feature type="signal peptide" evidence="1">
    <location>
        <begin position="1"/>
        <end position="31"/>
    </location>
</feature>
<organism evidence="2 3">
    <name type="scientific">Actinacidiphila epipremni</name>
    <dbReference type="NCBI Taxonomy" id="2053013"/>
    <lineage>
        <taxon>Bacteria</taxon>
        <taxon>Bacillati</taxon>
        <taxon>Actinomycetota</taxon>
        <taxon>Actinomycetes</taxon>
        <taxon>Kitasatosporales</taxon>
        <taxon>Streptomycetaceae</taxon>
        <taxon>Actinacidiphila</taxon>
    </lineage>
</organism>
<dbReference type="EMBL" id="JAATEJ010000010">
    <property type="protein sequence ID" value="NJP44670.1"/>
    <property type="molecule type" value="Genomic_DNA"/>
</dbReference>
<dbReference type="RefSeq" id="WP_167983536.1">
    <property type="nucleotide sequence ID" value="NZ_JAATEJ010000010.1"/>
</dbReference>
<keyword evidence="1" id="KW-0732">Signal</keyword>
<gene>
    <name evidence="2" type="ORF">HCN08_14895</name>
</gene>
<feature type="chain" id="PRO_5047544052" evidence="1">
    <location>
        <begin position="32"/>
        <end position="212"/>
    </location>
</feature>
<comment type="caution">
    <text evidence="2">The sequence shown here is derived from an EMBL/GenBank/DDBJ whole genome shotgun (WGS) entry which is preliminary data.</text>
</comment>
<proteinExistence type="predicted"/>
<evidence type="ECO:0000313" key="2">
    <source>
        <dbReference type="EMBL" id="NJP44670.1"/>
    </source>
</evidence>
<keyword evidence="3" id="KW-1185">Reference proteome</keyword>
<accession>A0ABX0ZNS8</accession>
<reference evidence="2 3" key="1">
    <citation type="submission" date="2020-03" db="EMBL/GenBank/DDBJ databases">
        <title>WGS of actinomycetes isolated from Thailand.</title>
        <authorList>
            <person name="Thawai C."/>
        </authorList>
    </citation>
    <scope>NUCLEOTIDE SEQUENCE [LARGE SCALE GENOMIC DNA]</scope>
    <source>
        <strain evidence="2 3">PRB2-1</strain>
    </source>
</reference>
<sequence length="212" mass="20519">MRKLTRAFTGTAATGAAIVAAVALAAAPAFATVNTATVSGNTNSDGSFSATATGPTLTDSKTKVKLTCASATASGIAKNGTYTAGAPNAISVASLTTLKWNQCTISGIGFSVTANATPWSLNATGATDSTGDVTPGSITGVNASLTGACNATVTGAVTGTYTNSTHTLAINAGSLTVSGVSGLCLGLINNGDAVVYNANYVVTPATLAVNAT</sequence>
<evidence type="ECO:0000313" key="3">
    <source>
        <dbReference type="Proteomes" id="UP000734511"/>
    </source>
</evidence>
<name>A0ABX0ZNS8_9ACTN</name>
<evidence type="ECO:0000256" key="1">
    <source>
        <dbReference type="SAM" id="SignalP"/>
    </source>
</evidence>